<feature type="transmembrane region" description="Helical" evidence="7">
    <location>
        <begin position="12"/>
        <end position="32"/>
    </location>
</feature>
<accession>A0AAU7PT66</accession>
<evidence type="ECO:0000256" key="3">
    <source>
        <dbReference type="ARBA" id="ARBA00022960"/>
    </source>
</evidence>
<dbReference type="GO" id="GO:0005576">
    <property type="term" value="C:extracellular region"/>
    <property type="evidence" value="ECO:0007669"/>
    <property type="project" value="TreeGrafter"/>
</dbReference>
<evidence type="ECO:0000256" key="5">
    <source>
        <dbReference type="ARBA" id="ARBA00023316"/>
    </source>
</evidence>
<keyword evidence="5 6" id="KW-0961">Cell wall biogenesis/degradation</keyword>
<dbReference type="AlphaFoldDB" id="A0AAU7PT66"/>
<dbReference type="Gene3D" id="2.40.440.10">
    <property type="entry name" value="L,D-transpeptidase catalytic domain-like"/>
    <property type="match status" value="1"/>
</dbReference>
<dbReference type="GO" id="GO:0008360">
    <property type="term" value="P:regulation of cell shape"/>
    <property type="evidence" value="ECO:0007669"/>
    <property type="project" value="UniProtKB-UniRule"/>
</dbReference>
<name>A0AAU7PT66_9FIRM</name>
<keyword evidence="4 6" id="KW-0573">Peptidoglycan synthesis</keyword>
<evidence type="ECO:0000256" key="2">
    <source>
        <dbReference type="ARBA" id="ARBA00022679"/>
    </source>
</evidence>
<evidence type="ECO:0000256" key="6">
    <source>
        <dbReference type="PROSITE-ProRule" id="PRU01373"/>
    </source>
</evidence>
<proteinExistence type="predicted"/>
<reference evidence="9" key="1">
    <citation type="submission" date="2024-06" db="EMBL/GenBank/DDBJ databases">
        <title>Lacrimispora cavernae sp. nov., a novel anaerobe isolated from bat guano pile inside a cave.</title>
        <authorList>
            <person name="Miller S.L."/>
            <person name="Lu N."/>
            <person name="King J."/>
            <person name="Sankaranarayanan K."/>
            <person name="Lawson P.A."/>
        </authorList>
    </citation>
    <scope>NUCLEOTIDE SEQUENCE</scope>
    <source>
        <strain evidence="9">BS-2</strain>
    </source>
</reference>
<dbReference type="InterPro" id="IPR022029">
    <property type="entry name" value="YoaR-like_PG-bd"/>
</dbReference>
<dbReference type="GO" id="GO:0018104">
    <property type="term" value="P:peptidoglycan-protein cross-linking"/>
    <property type="evidence" value="ECO:0007669"/>
    <property type="project" value="TreeGrafter"/>
</dbReference>
<sequence>MKDGKSKRGAVEKAIIVIASMVLVYLLISLYFTNHFFTNTVINGVNVSLKSLKDVDQSLQDHIRNYKLQLVERNGEIEELWGKEIGLEYNDKNNISEILRQQDSLKWIILLFRNHEEYTGGVFFYNETALEDKINNLHCINNLRIEPRNVDFKYSGGSYELVEEVYGNIVRKDRLYIAIRSGILMGETTLDLNEKHCYENPQYTLISDKAFETKKLLDKYVTTSVTYSFDNLKEQLDGNMIHKWLSVDDDLDVKLDRPEVKKYVKELGEKYDTVGIARNFKTSTGKIIEVQGGLYGWKIDQKAETEALLENIKNGQILIREPVYAQRALFRSENEIGNTYVEINITKQHLWFYKDGKLIIHGPVVTGNPNTGNSTVTGTNMLNYKQKDAVLSGPGYQAPVTYWMPFYGNIGVHDARWRRSFGGEIYKRNGSHGCVNAPFYLAKIIFEQIGEGTPFISYKE</sequence>
<dbReference type="Pfam" id="PF12229">
    <property type="entry name" value="PG_binding_4"/>
    <property type="match status" value="2"/>
</dbReference>
<evidence type="ECO:0000256" key="4">
    <source>
        <dbReference type="ARBA" id="ARBA00022984"/>
    </source>
</evidence>
<feature type="domain" description="L,D-TPase catalytic" evidence="8">
    <location>
        <begin position="339"/>
        <end position="458"/>
    </location>
</feature>
<comment type="pathway">
    <text evidence="1 6">Cell wall biogenesis; peptidoglycan biosynthesis.</text>
</comment>
<dbReference type="PANTHER" id="PTHR30582">
    <property type="entry name" value="L,D-TRANSPEPTIDASE"/>
    <property type="match status" value="1"/>
</dbReference>
<evidence type="ECO:0000256" key="1">
    <source>
        <dbReference type="ARBA" id="ARBA00004752"/>
    </source>
</evidence>
<protein>
    <submittedName>
        <fullName evidence="9">Peptidoglycan binding domain-containing protein</fullName>
    </submittedName>
</protein>
<dbReference type="InterPro" id="IPR050979">
    <property type="entry name" value="LD-transpeptidase"/>
</dbReference>
<dbReference type="GO" id="GO:0071972">
    <property type="term" value="F:peptidoglycan L,D-transpeptidase activity"/>
    <property type="evidence" value="ECO:0007669"/>
    <property type="project" value="TreeGrafter"/>
</dbReference>
<dbReference type="Gene3D" id="3.10.20.800">
    <property type="match status" value="1"/>
</dbReference>
<dbReference type="GO" id="GO:0071555">
    <property type="term" value="P:cell wall organization"/>
    <property type="evidence" value="ECO:0007669"/>
    <property type="project" value="UniProtKB-UniRule"/>
</dbReference>
<keyword evidence="7" id="KW-0472">Membrane</keyword>
<dbReference type="PROSITE" id="PS52029">
    <property type="entry name" value="LD_TPASE"/>
    <property type="match status" value="1"/>
</dbReference>
<feature type="active site" description="Nucleophile" evidence="6">
    <location>
        <position position="434"/>
    </location>
</feature>
<evidence type="ECO:0000256" key="7">
    <source>
        <dbReference type="SAM" id="Phobius"/>
    </source>
</evidence>
<evidence type="ECO:0000259" key="8">
    <source>
        <dbReference type="PROSITE" id="PS52029"/>
    </source>
</evidence>
<gene>
    <name evidence="9" type="ORF">ABFV83_05440</name>
</gene>
<organism evidence="9">
    <name type="scientific">Lacrimispora sp. BS-2</name>
    <dbReference type="NCBI Taxonomy" id="3151850"/>
    <lineage>
        <taxon>Bacteria</taxon>
        <taxon>Bacillati</taxon>
        <taxon>Bacillota</taxon>
        <taxon>Clostridia</taxon>
        <taxon>Lachnospirales</taxon>
        <taxon>Lachnospiraceae</taxon>
        <taxon>Lacrimispora</taxon>
    </lineage>
</organism>
<dbReference type="EMBL" id="CP157940">
    <property type="protein sequence ID" value="XBS55242.1"/>
    <property type="molecule type" value="Genomic_DNA"/>
</dbReference>
<keyword evidence="7" id="KW-0812">Transmembrane</keyword>
<dbReference type="InterPro" id="IPR038054">
    <property type="entry name" value="LD_TPept-like_central_sf"/>
</dbReference>
<keyword evidence="2" id="KW-0808">Transferase</keyword>
<dbReference type="SUPFAM" id="SSF141523">
    <property type="entry name" value="L,D-transpeptidase catalytic domain-like"/>
    <property type="match status" value="1"/>
</dbReference>
<dbReference type="SUPFAM" id="SSF143985">
    <property type="entry name" value="L,D-transpeptidase pre-catalytic domain-like"/>
    <property type="match status" value="1"/>
</dbReference>
<keyword evidence="3 6" id="KW-0133">Cell shape</keyword>
<feature type="active site" description="Proton donor/acceptor" evidence="6">
    <location>
        <position position="413"/>
    </location>
</feature>
<dbReference type="InterPro" id="IPR038063">
    <property type="entry name" value="Transpep_catalytic_dom"/>
</dbReference>
<dbReference type="RefSeq" id="WP_349947918.1">
    <property type="nucleotide sequence ID" value="NZ_CP157940.1"/>
</dbReference>
<dbReference type="GO" id="GO:0016740">
    <property type="term" value="F:transferase activity"/>
    <property type="evidence" value="ECO:0007669"/>
    <property type="project" value="UniProtKB-KW"/>
</dbReference>
<dbReference type="Pfam" id="PF03734">
    <property type="entry name" value="YkuD"/>
    <property type="match status" value="1"/>
</dbReference>
<evidence type="ECO:0000313" key="9">
    <source>
        <dbReference type="EMBL" id="XBS55242.1"/>
    </source>
</evidence>
<dbReference type="CDD" id="cd16913">
    <property type="entry name" value="YkuD_like"/>
    <property type="match status" value="1"/>
</dbReference>
<dbReference type="PANTHER" id="PTHR30582:SF33">
    <property type="entry name" value="EXPORTED PROTEIN"/>
    <property type="match status" value="1"/>
</dbReference>
<keyword evidence="7" id="KW-1133">Transmembrane helix</keyword>
<dbReference type="InterPro" id="IPR005490">
    <property type="entry name" value="LD_TPept_cat_dom"/>
</dbReference>